<name>A0ABV1GDM2_9FIRM</name>
<reference evidence="7 8" key="1">
    <citation type="submission" date="2024-03" db="EMBL/GenBank/DDBJ databases">
        <title>Human intestinal bacterial collection.</title>
        <authorList>
            <person name="Pauvert C."/>
            <person name="Hitch T.C.A."/>
            <person name="Clavel T."/>
        </authorList>
    </citation>
    <scope>NUCLEOTIDE SEQUENCE [LARGE SCALE GENOMIC DNA]</scope>
    <source>
        <strain evidence="7 8">CLA-JM-H11</strain>
    </source>
</reference>
<feature type="domain" description="HTH lysR-type" evidence="6">
    <location>
        <begin position="1"/>
        <end position="59"/>
    </location>
</feature>
<evidence type="ECO:0000313" key="8">
    <source>
        <dbReference type="Proteomes" id="UP001477672"/>
    </source>
</evidence>
<keyword evidence="4" id="KW-0804">Transcription</keyword>
<sequence length="304" mass="33839">MTIRHIKIFAALCACGCNTTKAAESLHMTQPAVSLAIREMEQYYGTPLFDRIGRRLVLTQAGEQFLRYAHSITGLFDDMEKELRNWDSAGVLRVGASITIGAQFLPSYIQAFSAAHPAVTVKAQVKPSEGLESDLLANRLDLALLEGAPHLSCLYTEEYMDDRLVVIAAVDSPLSQKQSLSAEEFCRQPLLLRERGSGTREEFERVMSAAGLSAEPLWEASSTTALVNAAIAGLGIAVLPYRMVVGPLERGLITTIQVEGLCFSRRFRIVYHRDKLLTPLMQDFIELCRNYEMDFPLPRYNGLY</sequence>
<keyword evidence="3" id="KW-0238">DNA-binding</keyword>
<dbReference type="Gene3D" id="3.40.190.290">
    <property type="match status" value="1"/>
</dbReference>
<keyword evidence="8" id="KW-1185">Reference proteome</keyword>
<proteinExistence type="inferred from homology"/>
<protein>
    <submittedName>
        <fullName evidence="7">LysR family transcriptional regulator</fullName>
    </submittedName>
</protein>
<dbReference type="InterPro" id="IPR000847">
    <property type="entry name" value="LysR_HTH_N"/>
</dbReference>
<accession>A0ABV1GDM2</accession>
<dbReference type="InterPro" id="IPR036390">
    <property type="entry name" value="WH_DNA-bd_sf"/>
</dbReference>
<evidence type="ECO:0000256" key="4">
    <source>
        <dbReference type="ARBA" id="ARBA00023163"/>
    </source>
</evidence>
<dbReference type="SUPFAM" id="SSF53850">
    <property type="entry name" value="Periplasmic binding protein-like II"/>
    <property type="match status" value="1"/>
</dbReference>
<dbReference type="Pfam" id="PF03466">
    <property type="entry name" value="LysR_substrate"/>
    <property type="match status" value="1"/>
</dbReference>
<dbReference type="SUPFAM" id="SSF46785">
    <property type="entry name" value="Winged helix' DNA-binding domain"/>
    <property type="match status" value="1"/>
</dbReference>
<evidence type="ECO:0000256" key="3">
    <source>
        <dbReference type="ARBA" id="ARBA00023125"/>
    </source>
</evidence>
<evidence type="ECO:0000256" key="2">
    <source>
        <dbReference type="ARBA" id="ARBA00023015"/>
    </source>
</evidence>
<gene>
    <name evidence="7" type="ORF">WMO24_04810</name>
</gene>
<feature type="signal peptide" evidence="5">
    <location>
        <begin position="1"/>
        <end position="22"/>
    </location>
</feature>
<dbReference type="EMBL" id="JBBMFA010000067">
    <property type="protein sequence ID" value="MEQ2519752.1"/>
    <property type="molecule type" value="Genomic_DNA"/>
</dbReference>
<dbReference type="CDD" id="cd08420">
    <property type="entry name" value="PBP2_CysL_like"/>
    <property type="match status" value="1"/>
</dbReference>
<dbReference type="Pfam" id="PF00126">
    <property type="entry name" value="HTH_1"/>
    <property type="match status" value="1"/>
</dbReference>
<evidence type="ECO:0000256" key="1">
    <source>
        <dbReference type="ARBA" id="ARBA00009437"/>
    </source>
</evidence>
<dbReference type="PRINTS" id="PR00039">
    <property type="entry name" value="HTHLYSR"/>
</dbReference>
<dbReference type="InterPro" id="IPR036388">
    <property type="entry name" value="WH-like_DNA-bd_sf"/>
</dbReference>
<feature type="chain" id="PRO_5046710568" evidence="5">
    <location>
        <begin position="23"/>
        <end position="304"/>
    </location>
</feature>
<comment type="caution">
    <text evidence="7">The sequence shown here is derived from an EMBL/GenBank/DDBJ whole genome shotgun (WGS) entry which is preliminary data.</text>
</comment>
<dbReference type="PANTHER" id="PTHR30126">
    <property type="entry name" value="HTH-TYPE TRANSCRIPTIONAL REGULATOR"/>
    <property type="match status" value="1"/>
</dbReference>
<evidence type="ECO:0000256" key="5">
    <source>
        <dbReference type="SAM" id="SignalP"/>
    </source>
</evidence>
<dbReference type="RefSeq" id="WP_349215186.1">
    <property type="nucleotide sequence ID" value="NZ_JBBMFA010000067.1"/>
</dbReference>
<keyword evidence="2" id="KW-0805">Transcription regulation</keyword>
<dbReference type="PROSITE" id="PS50931">
    <property type="entry name" value="HTH_LYSR"/>
    <property type="match status" value="1"/>
</dbReference>
<comment type="similarity">
    <text evidence="1">Belongs to the LysR transcriptional regulatory family.</text>
</comment>
<dbReference type="Gene3D" id="1.10.10.10">
    <property type="entry name" value="Winged helix-like DNA-binding domain superfamily/Winged helix DNA-binding domain"/>
    <property type="match status" value="1"/>
</dbReference>
<evidence type="ECO:0000313" key="7">
    <source>
        <dbReference type="EMBL" id="MEQ2519752.1"/>
    </source>
</evidence>
<dbReference type="PANTHER" id="PTHR30126:SF94">
    <property type="entry name" value="LYSR FAMILY TRANSCRIPTIONAL REGULATOR"/>
    <property type="match status" value="1"/>
</dbReference>
<organism evidence="7 8">
    <name type="scientific">Ruthenibacterium intestinale</name>
    <dbReference type="NCBI Taxonomy" id="3133163"/>
    <lineage>
        <taxon>Bacteria</taxon>
        <taxon>Bacillati</taxon>
        <taxon>Bacillota</taxon>
        <taxon>Clostridia</taxon>
        <taxon>Eubacteriales</taxon>
        <taxon>Oscillospiraceae</taxon>
        <taxon>Ruthenibacterium</taxon>
    </lineage>
</organism>
<evidence type="ECO:0000259" key="6">
    <source>
        <dbReference type="PROSITE" id="PS50931"/>
    </source>
</evidence>
<dbReference type="Proteomes" id="UP001477672">
    <property type="component" value="Unassembled WGS sequence"/>
</dbReference>
<dbReference type="InterPro" id="IPR005119">
    <property type="entry name" value="LysR_subst-bd"/>
</dbReference>
<keyword evidence="5" id="KW-0732">Signal</keyword>